<protein>
    <submittedName>
        <fullName evidence="15">LRR receptor-like serine threonine- kinase GSO1</fullName>
    </submittedName>
</protein>
<dbReference type="SMART" id="SM00369">
    <property type="entry name" value="LRR_TYP"/>
    <property type="match status" value="8"/>
</dbReference>
<evidence type="ECO:0000256" key="3">
    <source>
        <dbReference type="ARBA" id="ARBA00022475"/>
    </source>
</evidence>
<dbReference type="FunFam" id="3.80.10.10:FF:000383">
    <property type="entry name" value="Leucine-rich repeat receptor protein kinase EMS1"/>
    <property type="match status" value="1"/>
</dbReference>
<dbReference type="Pfam" id="PF00560">
    <property type="entry name" value="LRR_1"/>
    <property type="match status" value="13"/>
</dbReference>
<evidence type="ECO:0000256" key="5">
    <source>
        <dbReference type="ARBA" id="ARBA00022692"/>
    </source>
</evidence>
<evidence type="ECO:0000256" key="9">
    <source>
        <dbReference type="ARBA" id="ARBA00023136"/>
    </source>
</evidence>
<evidence type="ECO:0000259" key="14">
    <source>
        <dbReference type="Pfam" id="PF08263"/>
    </source>
</evidence>
<dbReference type="GO" id="GO:0051707">
    <property type="term" value="P:response to other organism"/>
    <property type="evidence" value="ECO:0007669"/>
    <property type="project" value="UniProtKB-ARBA"/>
</dbReference>
<dbReference type="AlphaFoldDB" id="A0A8S0P731"/>
<dbReference type="InterPro" id="IPR001611">
    <property type="entry name" value="Leu-rich_rpt"/>
</dbReference>
<dbReference type="PROSITE" id="PS51450">
    <property type="entry name" value="LRR"/>
    <property type="match status" value="1"/>
</dbReference>
<evidence type="ECO:0000256" key="12">
    <source>
        <dbReference type="SAM" id="Phobius"/>
    </source>
</evidence>
<dbReference type="SUPFAM" id="SSF52058">
    <property type="entry name" value="L domain-like"/>
    <property type="match status" value="2"/>
</dbReference>
<dbReference type="FunFam" id="3.80.10.10:FF:000111">
    <property type="entry name" value="LRR receptor-like serine/threonine-protein kinase ERECTA"/>
    <property type="match status" value="1"/>
</dbReference>
<evidence type="ECO:0000313" key="15">
    <source>
        <dbReference type="EMBL" id="CAA2933475.1"/>
    </source>
</evidence>
<dbReference type="Proteomes" id="UP000594638">
    <property type="component" value="Unassembled WGS sequence"/>
</dbReference>
<keyword evidence="9 12" id="KW-0472">Membrane</keyword>
<feature type="domain" description="Leucine-rich repeat-containing N-terminal plant-type" evidence="14">
    <location>
        <begin position="40"/>
        <end position="81"/>
    </location>
</feature>
<dbReference type="PANTHER" id="PTHR48063">
    <property type="entry name" value="LRR RECEPTOR-LIKE KINASE"/>
    <property type="match status" value="1"/>
</dbReference>
<dbReference type="FunFam" id="3.80.10.10:FF:000041">
    <property type="entry name" value="LRR receptor-like serine/threonine-protein kinase ERECTA"/>
    <property type="match status" value="1"/>
</dbReference>
<evidence type="ECO:0000256" key="7">
    <source>
        <dbReference type="ARBA" id="ARBA00022737"/>
    </source>
</evidence>
<keyword evidence="5 12" id="KW-0812">Transmembrane</keyword>
<dbReference type="FunFam" id="3.80.10.10:FF:001347">
    <property type="entry name" value="LRR receptor-like serine/threonine-protein kinase GSO2"/>
    <property type="match status" value="1"/>
</dbReference>
<dbReference type="InterPro" id="IPR003591">
    <property type="entry name" value="Leu-rich_rpt_typical-subtyp"/>
</dbReference>
<evidence type="ECO:0000256" key="1">
    <source>
        <dbReference type="ARBA" id="ARBA00004251"/>
    </source>
</evidence>
<proteinExistence type="inferred from homology"/>
<comment type="similarity">
    <text evidence="2">Belongs to the RLP family.</text>
</comment>
<organism evidence="15 16">
    <name type="scientific">Olea europaea subsp. europaea</name>
    <dbReference type="NCBI Taxonomy" id="158383"/>
    <lineage>
        <taxon>Eukaryota</taxon>
        <taxon>Viridiplantae</taxon>
        <taxon>Streptophyta</taxon>
        <taxon>Embryophyta</taxon>
        <taxon>Tracheophyta</taxon>
        <taxon>Spermatophyta</taxon>
        <taxon>Magnoliopsida</taxon>
        <taxon>eudicotyledons</taxon>
        <taxon>Gunneridae</taxon>
        <taxon>Pentapetalae</taxon>
        <taxon>asterids</taxon>
        <taxon>lamiids</taxon>
        <taxon>Lamiales</taxon>
        <taxon>Oleaceae</taxon>
        <taxon>Oleeae</taxon>
        <taxon>Olea</taxon>
    </lineage>
</organism>
<accession>A0A8S0P731</accession>
<keyword evidence="4" id="KW-0433">Leucine-rich repeat</keyword>
<dbReference type="InterPro" id="IPR013210">
    <property type="entry name" value="LRR_N_plant-typ"/>
</dbReference>
<evidence type="ECO:0000256" key="11">
    <source>
        <dbReference type="ARBA" id="ARBA00023180"/>
    </source>
</evidence>
<evidence type="ECO:0000256" key="8">
    <source>
        <dbReference type="ARBA" id="ARBA00022989"/>
    </source>
</evidence>
<keyword evidence="15" id="KW-0808">Transferase</keyword>
<dbReference type="Gene3D" id="3.80.10.10">
    <property type="entry name" value="Ribonuclease Inhibitor"/>
    <property type="match status" value="4"/>
</dbReference>
<feature type="transmembrane region" description="Helical" evidence="12">
    <location>
        <begin position="832"/>
        <end position="853"/>
    </location>
</feature>
<evidence type="ECO:0000256" key="4">
    <source>
        <dbReference type="ARBA" id="ARBA00022614"/>
    </source>
</evidence>
<dbReference type="PANTHER" id="PTHR48063:SF101">
    <property type="entry name" value="LRR RECEPTOR-LIKE SERINE_THREONINE-PROTEIN KINASE FLS2"/>
    <property type="match status" value="1"/>
</dbReference>
<keyword evidence="3" id="KW-1003">Cell membrane</keyword>
<reference evidence="15 16" key="1">
    <citation type="submission" date="2019-12" db="EMBL/GenBank/DDBJ databases">
        <authorList>
            <person name="Alioto T."/>
            <person name="Alioto T."/>
            <person name="Gomez Garrido J."/>
        </authorList>
    </citation>
    <scope>NUCLEOTIDE SEQUENCE [LARGE SCALE GENOMIC DNA]</scope>
</reference>
<keyword evidence="10 15" id="KW-0675">Receptor</keyword>
<dbReference type="Pfam" id="PF08263">
    <property type="entry name" value="LRRNT_2"/>
    <property type="match status" value="1"/>
</dbReference>
<evidence type="ECO:0000256" key="2">
    <source>
        <dbReference type="ARBA" id="ARBA00009592"/>
    </source>
</evidence>
<dbReference type="InterPro" id="IPR032675">
    <property type="entry name" value="LRR_dom_sf"/>
</dbReference>
<dbReference type="GO" id="GO:0005886">
    <property type="term" value="C:plasma membrane"/>
    <property type="evidence" value="ECO:0007669"/>
    <property type="project" value="UniProtKB-SubCell"/>
</dbReference>
<dbReference type="PRINTS" id="PR00019">
    <property type="entry name" value="LEURICHRPT"/>
</dbReference>
<dbReference type="GO" id="GO:0006952">
    <property type="term" value="P:defense response"/>
    <property type="evidence" value="ECO:0007669"/>
    <property type="project" value="UniProtKB-ARBA"/>
</dbReference>
<keyword evidence="8 12" id="KW-1133">Transmembrane helix</keyword>
<dbReference type="Pfam" id="PF13855">
    <property type="entry name" value="LRR_8"/>
    <property type="match status" value="1"/>
</dbReference>
<comment type="subcellular location">
    <subcellularLocation>
        <location evidence="1">Cell membrane</location>
        <topology evidence="1">Single-pass type I membrane protein</topology>
    </subcellularLocation>
</comment>
<dbReference type="GO" id="GO:0007165">
    <property type="term" value="P:signal transduction"/>
    <property type="evidence" value="ECO:0007669"/>
    <property type="project" value="UniProtKB-ARBA"/>
</dbReference>
<gene>
    <name evidence="15" type="ORF">OLEA9_A039213</name>
</gene>
<sequence length="893" mass="100067">MIVCQKFLQHLQLLVTVLLLSWRATFEHSTGTKVGIKCLEKERETLLKFKGELIDESGQLSSWGNEEYKKDCCKWRGVSCDNQTNHIVELDLSGLLLGGNISVSLLEIRHLKYLDLSVNDFNNSIIPQLIGSLGRLQHLDLYDSNFGGEIPHHLGNLSELNFLRLGSYHENLLTSTNLDWLSRLHSLSYLAIISVNLTMATNWLQTITKLTQLISLSLYSCDLPMVLPPSSFNVSNSLFDLTLTGNEFSSSWIFPLVFNLSSNLSFLDLTFNKLQGEIPISLGNMSSLTLLYLSDNQLTGDLPCSALSSSLTTLDLSHNMFNGTMTQCIRNLSKLESLFLFSNNFEDIITESHFFHLSQLQWLDLSSNPGISFNFSLGWNPPFQLTRVSLADCKVGPHFPTWLRTQTRLEYLDISNAEISGTFPDWFWESSPKLSSLNVSHNNFCGVLPNLSLKFSTFDSIDLSFNHFNGSLPILPHNGSVLDLSSNEFFGSITNLCNETSCYWYSLDLSNNLLFGQLPNCFANLPNLKYLNLAHNNFSGKIFSPNICSSLHLQNNSFTGEIPTSLRNCTSLTFIDLSQNKLTGKIPIWVGDTWTKLVFLSLRSNEFFGSIPSNLCHLAHLQVLDFSLNKISGGIPKCLNNFTGMIQVDSEFDVSFNLQYYGGFESAFVTWKGKDAEYINTLKLVKLIDLSSNNLVGDVPVEITSLVMLVGLNLSRNNLSGFLPPNIEQLRSLDFLDFSRNHFSGGIPDGFSQLDQLGVLDLSYNNLSGKIPKSIHLQTFNASAFEGNLGLCGPPLAKACPGDDIAQVPETSDNVDGMKNPEDEDKLINDGFYISMAVGFIFGFWGVCGTLVFNNSWRIAFFKLWNSVMDWLYVKMAISKIRLREAYHKFVKF</sequence>
<dbReference type="EMBL" id="CACTIH010000002">
    <property type="protein sequence ID" value="CAA2933475.1"/>
    <property type="molecule type" value="Genomic_DNA"/>
</dbReference>
<dbReference type="OrthoDB" id="906087at2759"/>
<dbReference type="SUPFAM" id="SSF52047">
    <property type="entry name" value="RNI-like"/>
    <property type="match status" value="1"/>
</dbReference>
<dbReference type="GO" id="GO:0016301">
    <property type="term" value="F:kinase activity"/>
    <property type="evidence" value="ECO:0007669"/>
    <property type="project" value="UniProtKB-KW"/>
</dbReference>
<feature type="chain" id="PRO_5035826240" evidence="13">
    <location>
        <begin position="28"/>
        <end position="893"/>
    </location>
</feature>
<evidence type="ECO:0000256" key="13">
    <source>
        <dbReference type="SAM" id="SignalP"/>
    </source>
</evidence>
<keyword evidence="7" id="KW-0677">Repeat</keyword>
<keyword evidence="16" id="KW-1185">Reference proteome</keyword>
<keyword evidence="15" id="KW-0418">Kinase</keyword>
<feature type="signal peptide" evidence="13">
    <location>
        <begin position="1"/>
        <end position="27"/>
    </location>
</feature>
<dbReference type="Gramene" id="OE9A039213T1">
    <property type="protein sequence ID" value="OE9A039213C1"/>
    <property type="gene ID" value="OE9A039213"/>
</dbReference>
<keyword evidence="11" id="KW-0325">Glycoprotein</keyword>
<keyword evidence="6 13" id="KW-0732">Signal</keyword>
<evidence type="ECO:0000256" key="6">
    <source>
        <dbReference type="ARBA" id="ARBA00022729"/>
    </source>
</evidence>
<comment type="caution">
    <text evidence="15">The sequence shown here is derived from an EMBL/GenBank/DDBJ whole genome shotgun (WGS) entry which is preliminary data.</text>
</comment>
<dbReference type="InterPro" id="IPR046956">
    <property type="entry name" value="RLP23-like"/>
</dbReference>
<evidence type="ECO:0000313" key="16">
    <source>
        <dbReference type="Proteomes" id="UP000594638"/>
    </source>
</evidence>
<name>A0A8S0P731_OLEEU</name>
<evidence type="ECO:0000256" key="10">
    <source>
        <dbReference type="ARBA" id="ARBA00023170"/>
    </source>
</evidence>